<name>A0A6M3JX91_9ZZZZ</name>
<evidence type="ECO:0000313" key="2">
    <source>
        <dbReference type="EMBL" id="QJA74524.1"/>
    </source>
</evidence>
<protein>
    <submittedName>
        <fullName evidence="2">Putative tail protein</fullName>
    </submittedName>
</protein>
<sequence>MTAIKKKPNWGELLNSRTENSKTHNVGVGKRQLTVSMGAIHYKDDYSSAIEPWKDIDLTWEGNRITKAPYELTLDGQKITIRDKKSGDTSTIELMDAKPADLKWEIVPENTRVSFRHTLTVDNIPFEAKYKIDGKGGIRIRAFDDDGELEVETSTKDNIITERISKVTDKTTKLERPAKSKIKVDPTWQVGASTDDAYRKLTPSAWSLVENIYAGSAGTGSDYQYGSGMRFTDVGIPKGTTITSAYLTFRAAISNSSANCNTRISAEDVDNPATFADSSATFDTRWAARTTARVDWDGIAAWTLNTDYNSPEIKTVIQEIVDRTLWWGGNAIVIFWEDFEDRSPHIADNRRRAYSWDGSATYAPKLVVTYTVPALGATITTRIAFDSDPFDATPTWTDVSADMISLNTKRGRQHQLDRIEAGTATVLLKNIDGNYWPLNAGGDYYPEVKLGKRINIRVTYGAVTYDIYTGFVRKWAPTWFSKQGNLFPGMILSCSDLQRNIALTKLNDGSGYSEEASGTRIGNVLDDMGWVAANGRDLDTGSESVQATGALVNVNAMEHLFAVQESELGTLFIAGNGDTVYNARGSLEAKSSLGIFGTGGFPIFDPKFPLDDELLYNEIRLTRIGGTEQTYSDASSIVDYGTRTLSRSGLLLISDTIVLIYCFYLLARYQDAKMRIKSFTVKPQAPGYETDLWPLVLGIELEDKITLVWTEATIDNDYFVEGIEHTFDGRDGVWVTKYQCTDAAQYYYEPDAMDYTIRPNAAGDKTECVLSGAATNWECVDEVTADEDTTYVHSVIDGVQQNIDLYNLDNIPFTGTINKVTVYVRWRIEGAPGGASYNYIMVKTNGSESGGSGLAISNTSYANVSRELTLNPITAAAWTFTEVQALQAGVSIYRDDPWYPTVRVTQVWVVVNITPTW</sequence>
<proteinExistence type="predicted"/>
<gene>
    <name evidence="2" type="ORF">MM415A01985_0011</name>
</gene>
<dbReference type="EMBL" id="MT142103">
    <property type="protein sequence ID" value="QJA74524.1"/>
    <property type="molecule type" value="Genomic_DNA"/>
</dbReference>
<reference evidence="2" key="1">
    <citation type="submission" date="2020-03" db="EMBL/GenBank/DDBJ databases">
        <title>The deep terrestrial virosphere.</title>
        <authorList>
            <person name="Holmfeldt K."/>
            <person name="Nilsson E."/>
            <person name="Simone D."/>
            <person name="Lopez-Fernandez M."/>
            <person name="Wu X."/>
            <person name="de Brujin I."/>
            <person name="Lundin D."/>
            <person name="Andersson A."/>
            <person name="Bertilsson S."/>
            <person name="Dopson M."/>
        </authorList>
    </citation>
    <scope>NUCLEOTIDE SEQUENCE</scope>
    <source>
        <strain evidence="2">MM415A01985</strain>
    </source>
</reference>
<evidence type="ECO:0000256" key="1">
    <source>
        <dbReference type="SAM" id="MobiDB-lite"/>
    </source>
</evidence>
<feature type="region of interest" description="Disordered" evidence="1">
    <location>
        <begin position="1"/>
        <end position="27"/>
    </location>
</feature>
<organism evidence="2">
    <name type="scientific">viral metagenome</name>
    <dbReference type="NCBI Taxonomy" id="1070528"/>
    <lineage>
        <taxon>unclassified sequences</taxon>
        <taxon>metagenomes</taxon>
        <taxon>organismal metagenomes</taxon>
    </lineage>
</organism>
<dbReference type="AlphaFoldDB" id="A0A6M3JX91"/>
<accession>A0A6M3JX91</accession>